<keyword evidence="7" id="KW-0698">rRNA processing</keyword>
<dbReference type="GO" id="GO:0005737">
    <property type="term" value="C:cytoplasm"/>
    <property type="evidence" value="ECO:0007669"/>
    <property type="project" value="UniProtKB-SubCell"/>
</dbReference>
<dbReference type="EMBL" id="SJPY01000004">
    <property type="protein sequence ID" value="TWU41639.1"/>
    <property type="molecule type" value="Genomic_DNA"/>
</dbReference>
<feature type="binding site" evidence="7">
    <location>
        <position position="122"/>
    </location>
    <ligand>
        <name>Zn(2+)</name>
        <dbReference type="ChEBI" id="CHEBI:29105"/>
        <note>catalytic</note>
    </ligand>
</feature>
<evidence type="ECO:0000313" key="10">
    <source>
        <dbReference type="Proteomes" id="UP000315471"/>
    </source>
</evidence>
<evidence type="ECO:0000313" key="9">
    <source>
        <dbReference type="EMBL" id="TWU41639.1"/>
    </source>
</evidence>
<comment type="caution">
    <text evidence="9">The sequence shown here is derived from an EMBL/GenBank/DDBJ whole genome shotgun (WGS) entry which is preliminary data.</text>
</comment>
<feature type="binding site" evidence="7">
    <location>
        <position position="132"/>
    </location>
    <ligand>
        <name>Zn(2+)</name>
        <dbReference type="ChEBI" id="CHEBI:29105"/>
        <note>catalytic</note>
    </ligand>
</feature>
<feature type="region of interest" description="Disordered" evidence="8">
    <location>
        <begin position="161"/>
        <end position="191"/>
    </location>
</feature>
<dbReference type="HAMAP" id="MF_00009">
    <property type="entry name" value="Endoribonucl_YbeY"/>
    <property type="match status" value="1"/>
</dbReference>
<evidence type="ECO:0000256" key="7">
    <source>
        <dbReference type="HAMAP-Rule" id="MF_00009"/>
    </source>
</evidence>
<keyword evidence="7" id="KW-0690">Ribosome biogenesis</keyword>
<dbReference type="InterPro" id="IPR002036">
    <property type="entry name" value="YbeY"/>
</dbReference>
<dbReference type="Proteomes" id="UP000315471">
    <property type="component" value="Unassembled WGS sequence"/>
</dbReference>
<dbReference type="Pfam" id="PF02130">
    <property type="entry name" value="YbeY"/>
    <property type="match status" value="1"/>
</dbReference>
<sequence length="191" mass="21080">MSNILDNNPHRNDRLSIEIIADAPLPELHWYDSIQRAAAAALDYRGFAFGEVGIRITNDNEIRLINRVHLGHDYETDVISFGYFADAPRIEGELAVSLETAQRAAEELAWPAEHELLLYVVHGTLHLTGMDDQAPQGRRSMRAAEIGVMRKLGIEMTDAVGPDAVDAHAGESNSHEPDSGQATTDRSEVKK</sequence>
<protein>
    <recommendedName>
        <fullName evidence="7">Endoribonuclease YbeY</fullName>
        <ecNumber evidence="7">3.1.-.-</ecNumber>
    </recommendedName>
</protein>
<evidence type="ECO:0000256" key="6">
    <source>
        <dbReference type="ARBA" id="ARBA00022833"/>
    </source>
</evidence>
<reference evidence="9 10" key="1">
    <citation type="submission" date="2019-02" db="EMBL/GenBank/DDBJ databases">
        <title>Deep-cultivation of Planctomycetes and their phenomic and genomic characterization uncovers novel biology.</title>
        <authorList>
            <person name="Wiegand S."/>
            <person name="Jogler M."/>
            <person name="Boedeker C."/>
            <person name="Pinto D."/>
            <person name="Vollmers J."/>
            <person name="Rivas-Marin E."/>
            <person name="Kohn T."/>
            <person name="Peeters S.H."/>
            <person name="Heuer A."/>
            <person name="Rast P."/>
            <person name="Oberbeckmann S."/>
            <person name="Bunk B."/>
            <person name="Jeske O."/>
            <person name="Meyerdierks A."/>
            <person name="Storesund J.E."/>
            <person name="Kallscheuer N."/>
            <person name="Luecker S."/>
            <person name="Lage O.M."/>
            <person name="Pohl T."/>
            <person name="Merkel B.J."/>
            <person name="Hornburger P."/>
            <person name="Mueller R.-W."/>
            <person name="Bruemmer F."/>
            <person name="Labrenz M."/>
            <person name="Spormann A.M."/>
            <person name="Op Den Camp H."/>
            <person name="Overmann J."/>
            <person name="Amann R."/>
            <person name="Jetten M.S.M."/>
            <person name="Mascher T."/>
            <person name="Medema M.H."/>
            <person name="Devos D.P."/>
            <person name="Kaster A.-K."/>
            <person name="Ovreas L."/>
            <person name="Rohde M."/>
            <person name="Galperin M.Y."/>
            <person name="Jogler C."/>
        </authorList>
    </citation>
    <scope>NUCLEOTIDE SEQUENCE [LARGE SCALE GENOMIC DNA]</scope>
    <source>
        <strain evidence="9 10">Q31b</strain>
    </source>
</reference>
<comment type="subcellular location">
    <subcellularLocation>
        <location evidence="7">Cytoplasm</location>
    </subcellularLocation>
</comment>
<dbReference type="AlphaFoldDB" id="A0A5C6E396"/>
<evidence type="ECO:0000256" key="8">
    <source>
        <dbReference type="SAM" id="MobiDB-lite"/>
    </source>
</evidence>
<feature type="binding site" evidence="7">
    <location>
        <position position="126"/>
    </location>
    <ligand>
        <name>Zn(2+)</name>
        <dbReference type="ChEBI" id="CHEBI:29105"/>
        <note>catalytic</note>
    </ligand>
</feature>
<keyword evidence="10" id="KW-1185">Reference proteome</keyword>
<dbReference type="RefSeq" id="WP_197171546.1">
    <property type="nucleotide sequence ID" value="NZ_SJPY01000004.1"/>
</dbReference>
<proteinExistence type="inferred from homology"/>
<evidence type="ECO:0000256" key="4">
    <source>
        <dbReference type="ARBA" id="ARBA00022759"/>
    </source>
</evidence>
<keyword evidence="5 7" id="KW-0378">Hydrolase</keyword>
<comment type="function">
    <text evidence="7">Single strand-specific metallo-endoribonuclease involved in late-stage 70S ribosome quality control and in maturation of the 3' terminus of the 16S rRNA.</text>
</comment>
<feature type="compositionally biased region" description="Basic and acidic residues" evidence="8">
    <location>
        <begin position="165"/>
        <end position="178"/>
    </location>
</feature>
<dbReference type="GO" id="GO:0004521">
    <property type="term" value="F:RNA endonuclease activity"/>
    <property type="evidence" value="ECO:0007669"/>
    <property type="project" value="UniProtKB-UniRule"/>
</dbReference>
<comment type="similarity">
    <text evidence="1 7">Belongs to the endoribonuclease YbeY family.</text>
</comment>
<dbReference type="GO" id="GO:0008270">
    <property type="term" value="F:zinc ion binding"/>
    <property type="evidence" value="ECO:0007669"/>
    <property type="project" value="UniProtKB-UniRule"/>
</dbReference>
<keyword evidence="3 7" id="KW-0479">Metal-binding</keyword>
<dbReference type="PANTHER" id="PTHR46986">
    <property type="entry name" value="ENDORIBONUCLEASE YBEY, CHLOROPLASTIC"/>
    <property type="match status" value="1"/>
</dbReference>
<dbReference type="GO" id="GO:0006364">
    <property type="term" value="P:rRNA processing"/>
    <property type="evidence" value="ECO:0007669"/>
    <property type="project" value="UniProtKB-UniRule"/>
</dbReference>
<dbReference type="EC" id="3.1.-.-" evidence="7"/>
<evidence type="ECO:0000256" key="5">
    <source>
        <dbReference type="ARBA" id="ARBA00022801"/>
    </source>
</evidence>
<accession>A0A5C6E396</accession>
<evidence type="ECO:0000256" key="3">
    <source>
        <dbReference type="ARBA" id="ARBA00022723"/>
    </source>
</evidence>
<dbReference type="NCBIfam" id="TIGR00043">
    <property type="entry name" value="rRNA maturation RNase YbeY"/>
    <property type="match status" value="1"/>
</dbReference>
<keyword evidence="2 7" id="KW-0540">Nuclease</keyword>
<organism evidence="9 10">
    <name type="scientific">Novipirellula aureliae</name>
    <dbReference type="NCBI Taxonomy" id="2527966"/>
    <lineage>
        <taxon>Bacteria</taxon>
        <taxon>Pseudomonadati</taxon>
        <taxon>Planctomycetota</taxon>
        <taxon>Planctomycetia</taxon>
        <taxon>Pirellulales</taxon>
        <taxon>Pirellulaceae</taxon>
        <taxon>Novipirellula</taxon>
    </lineage>
</organism>
<dbReference type="InterPro" id="IPR023091">
    <property type="entry name" value="MetalPrtase_cat_dom_sf_prd"/>
</dbReference>
<gene>
    <name evidence="7 9" type="primary">ybeY</name>
    <name evidence="9" type="ORF">Q31b_30930</name>
</gene>
<name>A0A5C6E396_9BACT</name>
<keyword evidence="6 7" id="KW-0862">Zinc</keyword>
<dbReference type="SUPFAM" id="SSF55486">
    <property type="entry name" value="Metalloproteases ('zincins'), catalytic domain"/>
    <property type="match status" value="1"/>
</dbReference>
<evidence type="ECO:0000256" key="2">
    <source>
        <dbReference type="ARBA" id="ARBA00022722"/>
    </source>
</evidence>
<dbReference type="Gene3D" id="3.40.390.30">
    <property type="entry name" value="Metalloproteases ('zincins'), catalytic domain"/>
    <property type="match status" value="1"/>
</dbReference>
<dbReference type="GO" id="GO:0004222">
    <property type="term" value="F:metalloendopeptidase activity"/>
    <property type="evidence" value="ECO:0007669"/>
    <property type="project" value="InterPro"/>
</dbReference>
<dbReference type="PANTHER" id="PTHR46986:SF1">
    <property type="entry name" value="ENDORIBONUCLEASE YBEY, CHLOROPLASTIC"/>
    <property type="match status" value="1"/>
</dbReference>
<keyword evidence="7" id="KW-0963">Cytoplasm</keyword>
<evidence type="ECO:0000256" key="1">
    <source>
        <dbReference type="ARBA" id="ARBA00010875"/>
    </source>
</evidence>
<comment type="cofactor">
    <cofactor evidence="7">
        <name>Zn(2+)</name>
        <dbReference type="ChEBI" id="CHEBI:29105"/>
    </cofactor>
    <text evidence="7">Binds 1 zinc ion.</text>
</comment>
<keyword evidence="4 7" id="KW-0255">Endonuclease</keyword>